<evidence type="ECO:0000313" key="1">
    <source>
        <dbReference type="EMBL" id="QAT61141.1"/>
    </source>
</evidence>
<protein>
    <submittedName>
        <fullName evidence="1">Uncharacterized protein</fullName>
    </submittedName>
</protein>
<dbReference type="Proteomes" id="UP000287969">
    <property type="component" value="Chromosome"/>
</dbReference>
<proteinExistence type="predicted"/>
<dbReference type="RefSeq" id="WP_071140842.1">
    <property type="nucleotide sequence ID" value="NZ_CP035282.1"/>
</dbReference>
<sequence length="59" mass="6588">MELANDEKSGVTNAFVVTKKLTDYGICRQKTKVPVLKIPALPLLYLLGKIEADRNNDKI</sequence>
<name>A0A410QAW2_9FIRM</name>
<keyword evidence="2" id="KW-1185">Reference proteome</keyword>
<evidence type="ECO:0000313" key="2">
    <source>
        <dbReference type="Proteomes" id="UP000287969"/>
    </source>
</evidence>
<reference evidence="2" key="1">
    <citation type="submission" date="2019-01" db="EMBL/GenBank/DDBJ databases">
        <title>Draft genomes of a novel of Sporanaerobacter strains.</title>
        <authorList>
            <person name="Ma S."/>
        </authorList>
    </citation>
    <scope>NUCLEOTIDE SEQUENCE [LARGE SCALE GENOMIC DNA]</scope>
    <source>
        <strain evidence="2">NJN-17</strain>
    </source>
</reference>
<dbReference type="EMBL" id="CP035282">
    <property type="protein sequence ID" value="QAT61141.1"/>
    <property type="molecule type" value="Genomic_DNA"/>
</dbReference>
<dbReference type="AlphaFoldDB" id="A0A410QAW2"/>
<organism evidence="1 2">
    <name type="scientific">Acidilutibacter cellobiosedens</name>
    <dbReference type="NCBI Taxonomy" id="2507161"/>
    <lineage>
        <taxon>Bacteria</taxon>
        <taxon>Bacillati</taxon>
        <taxon>Bacillota</taxon>
        <taxon>Tissierellia</taxon>
        <taxon>Tissierellales</taxon>
        <taxon>Acidilutibacteraceae</taxon>
        <taxon>Acidilutibacter</taxon>
    </lineage>
</organism>
<gene>
    <name evidence="1" type="ORF">EQM13_05840</name>
</gene>
<dbReference type="KEGG" id="spoa:EQM13_05840"/>
<accession>A0A410QAW2</accession>